<evidence type="ECO:0000313" key="1">
    <source>
        <dbReference type="EMBL" id="TZG40717.1"/>
    </source>
</evidence>
<dbReference type="PIRSF" id="PIRSF028101">
    <property type="entry name" value="UCP028101"/>
    <property type="match status" value="1"/>
</dbReference>
<protein>
    <submittedName>
        <fullName evidence="1">DUF1513 domain-containing protein</fullName>
    </submittedName>
</protein>
<proteinExistence type="predicted"/>
<sequence length="363" mass="39535">MHRRDLLKTGLVGFGALGLPSLGWALPGRQQAHWLFSAVDDAEGRHCIQAISPEDGRSFRIAVSERCHGGCLRPDSAQAVLFARRPGRSLHVIDGDARDEVARVDAGPGHHFYGHGIFEPNGRYLYVTANRIEDATGLVRVYDAERDYAHHHDLPLDGIGPHELRLMPDGRTLAIGLGGIRTHPDYGRAKLNLDDMASALVLMDRESGKISARHAPSHHQLSCRHLDVGADGTVIAGYQYQGPEWERRPLIARLSPQGEFSEIALPGPLTDELRQYTASIAIARSTPRALITAPRGHRVLLIDSRDGRLLASHHLPDAAGARCDGRGGFLVSSGRGGLYRVGGDGSAPQQLESLAIRWDNHLT</sequence>
<evidence type="ECO:0000313" key="2">
    <source>
        <dbReference type="Proteomes" id="UP000324260"/>
    </source>
</evidence>
<dbReference type="RefSeq" id="WP_149321118.1">
    <property type="nucleotide sequence ID" value="NZ_JARWAH010000001.1"/>
</dbReference>
<dbReference type="PROSITE" id="PS51318">
    <property type="entry name" value="TAT"/>
    <property type="match status" value="1"/>
</dbReference>
<dbReference type="Proteomes" id="UP000324260">
    <property type="component" value="Unassembled WGS sequence"/>
</dbReference>
<keyword evidence="2" id="KW-1185">Reference proteome</keyword>
<dbReference type="InterPro" id="IPR008311">
    <property type="entry name" value="UCP028101"/>
</dbReference>
<name>A0A5D9DAH3_HALER</name>
<comment type="caution">
    <text evidence="1">The sequence shown here is derived from an EMBL/GenBank/DDBJ whole genome shotgun (WGS) entry which is preliminary data.</text>
</comment>
<dbReference type="InterPro" id="IPR015943">
    <property type="entry name" value="WD40/YVTN_repeat-like_dom_sf"/>
</dbReference>
<dbReference type="OrthoDB" id="5624218at2"/>
<dbReference type="AlphaFoldDB" id="A0A5D9DAH3"/>
<reference evidence="1 2" key="1">
    <citation type="submission" date="2019-08" db="EMBL/GenBank/DDBJ databases">
        <title>Draft Genome Sequence of Halomonas eurihalina Isolated from Preserved Hide-surface.</title>
        <authorList>
            <person name="Hussain S.A."/>
            <person name="Xu A."/>
            <person name="Sarker M."/>
            <person name="Sommers C."/>
        </authorList>
    </citation>
    <scope>NUCLEOTIDE SEQUENCE [LARGE SCALE GENOMIC DNA]</scope>
    <source>
        <strain evidence="1 2">MS1</strain>
    </source>
</reference>
<dbReference type="EMBL" id="VTPU01000003">
    <property type="protein sequence ID" value="TZG40717.1"/>
    <property type="molecule type" value="Genomic_DNA"/>
</dbReference>
<organism evidence="1 2">
    <name type="scientific">Halomonas eurihalina</name>
    <dbReference type="NCBI Taxonomy" id="42566"/>
    <lineage>
        <taxon>Bacteria</taxon>
        <taxon>Pseudomonadati</taxon>
        <taxon>Pseudomonadota</taxon>
        <taxon>Gammaproteobacteria</taxon>
        <taxon>Oceanospirillales</taxon>
        <taxon>Halomonadaceae</taxon>
        <taxon>Halomonas</taxon>
    </lineage>
</organism>
<dbReference type="InterPro" id="IPR006311">
    <property type="entry name" value="TAT_signal"/>
</dbReference>
<dbReference type="SUPFAM" id="SSF82171">
    <property type="entry name" value="DPP6 N-terminal domain-like"/>
    <property type="match status" value="1"/>
</dbReference>
<gene>
    <name evidence="1" type="ORF">FZZ93_04395</name>
</gene>
<accession>A0A5D9DAH3</accession>
<dbReference type="Pfam" id="PF07433">
    <property type="entry name" value="DUF1513"/>
    <property type="match status" value="1"/>
</dbReference>
<dbReference type="Gene3D" id="2.130.10.10">
    <property type="entry name" value="YVTN repeat-like/Quinoprotein amine dehydrogenase"/>
    <property type="match status" value="1"/>
</dbReference>